<organism evidence="1 2">
    <name type="scientific">Fraserbacteria sp. (strain RBG_16_55_9)</name>
    <dbReference type="NCBI Taxonomy" id="1817864"/>
    <lineage>
        <taxon>Bacteria</taxon>
        <taxon>Candidatus Fraseribacteriota</taxon>
    </lineage>
</organism>
<gene>
    <name evidence="1" type="ORF">A2Z21_10550</name>
</gene>
<dbReference type="Proteomes" id="UP000179157">
    <property type="component" value="Unassembled WGS sequence"/>
</dbReference>
<sequence length="101" mass="11511">MTTKIDEARDAFSESVRLFPGSRIPIYGHNELEALLAAVREEEREACACVAQEEAHTHEGSCIEAERDNEEENLLWSRDRAVVARRIETTIRARANLRSRS</sequence>
<proteinExistence type="predicted"/>
<dbReference type="AlphaFoldDB" id="A0A1F5UPX3"/>
<dbReference type="EMBL" id="MFGX01000114">
    <property type="protein sequence ID" value="OGF53160.1"/>
    <property type="molecule type" value="Genomic_DNA"/>
</dbReference>
<protein>
    <submittedName>
        <fullName evidence="1">Uncharacterized protein</fullName>
    </submittedName>
</protein>
<name>A0A1F5UPX3_FRAXR</name>
<evidence type="ECO:0000313" key="2">
    <source>
        <dbReference type="Proteomes" id="UP000179157"/>
    </source>
</evidence>
<reference evidence="1 2" key="1">
    <citation type="journal article" date="2016" name="Nat. Commun.">
        <title>Thousands of microbial genomes shed light on interconnected biogeochemical processes in an aquifer system.</title>
        <authorList>
            <person name="Anantharaman K."/>
            <person name="Brown C.T."/>
            <person name="Hug L.A."/>
            <person name="Sharon I."/>
            <person name="Castelle C.J."/>
            <person name="Probst A.J."/>
            <person name="Thomas B.C."/>
            <person name="Singh A."/>
            <person name="Wilkins M.J."/>
            <person name="Karaoz U."/>
            <person name="Brodie E.L."/>
            <person name="Williams K.H."/>
            <person name="Hubbard S.S."/>
            <person name="Banfield J.F."/>
        </authorList>
    </citation>
    <scope>NUCLEOTIDE SEQUENCE [LARGE SCALE GENOMIC DNA]</scope>
    <source>
        <strain evidence="2">RBG_16_55_9</strain>
    </source>
</reference>
<accession>A0A1F5UPX3</accession>
<comment type="caution">
    <text evidence="1">The sequence shown here is derived from an EMBL/GenBank/DDBJ whole genome shotgun (WGS) entry which is preliminary data.</text>
</comment>
<evidence type="ECO:0000313" key="1">
    <source>
        <dbReference type="EMBL" id="OGF53160.1"/>
    </source>
</evidence>